<name>X0UMA1_9ZZZZ</name>
<dbReference type="Gene3D" id="3.10.28.10">
    <property type="entry name" value="Homing endonucleases"/>
    <property type="match status" value="1"/>
</dbReference>
<comment type="caution">
    <text evidence="2">The sequence shown here is derived from an EMBL/GenBank/DDBJ whole genome shotgun (WGS) entry which is preliminary data.</text>
</comment>
<dbReference type="InterPro" id="IPR041595">
    <property type="entry name" value="Inorganic_Pase"/>
</dbReference>
<feature type="domain" description="Inorganic pyrophosphatase" evidence="1">
    <location>
        <begin position="221"/>
        <end position="272"/>
    </location>
</feature>
<evidence type="ECO:0000259" key="1">
    <source>
        <dbReference type="Pfam" id="PF18823"/>
    </source>
</evidence>
<protein>
    <recommendedName>
        <fullName evidence="1">Inorganic pyrophosphatase domain-containing protein</fullName>
    </recommendedName>
</protein>
<dbReference type="AlphaFoldDB" id="X0UMA1"/>
<gene>
    <name evidence="2" type="ORF">S01H1_34842</name>
</gene>
<feature type="non-terminal residue" evidence="2">
    <location>
        <position position="272"/>
    </location>
</feature>
<dbReference type="EMBL" id="BARS01021726">
    <property type="protein sequence ID" value="GAG06899.1"/>
    <property type="molecule type" value="Genomic_DNA"/>
</dbReference>
<feature type="non-terminal residue" evidence="2">
    <location>
        <position position="1"/>
    </location>
</feature>
<sequence>GWHRIKIHTRNYIGIIVAEDDRNTIDRIYNYLTDFGYSIPKPRRRKPSKIRVPIYEPSGPRIPNSTKNMLSMVTQSNVEIEKMKDIVLQTNECNYDWCRGLLAGFFDTDGCLHKTWELSYIQIKNQDKTFSLCEKAINLLGFSSRRRWDNLYLINNYAFNNNILKYLSLINPALNRKKNLIGMGINFEPVKVTNIEKYNGDYVAIQTDTKTLIANGLLTHNCFIGPKPTSDRVFVVNQRNVKTGTFDEHKIMMGFKTEEEARAGYLANYEKG</sequence>
<dbReference type="SUPFAM" id="SSF55608">
    <property type="entry name" value="Homing endonucleases"/>
    <property type="match status" value="1"/>
</dbReference>
<reference evidence="2" key="1">
    <citation type="journal article" date="2014" name="Front. Microbiol.">
        <title>High frequency of phylogenetically diverse reductive dehalogenase-homologous genes in deep subseafloor sedimentary metagenomes.</title>
        <authorList>
            <person name="Kawai M."/>
            <person name="Futagami T."/>
            <person name="Toyoda A."/>
            <person name="Takaki Y."/>
            <person name="Nishi S."/>
            <person name="Hori S."/>
            <person name="Arai W."/>
            <person name="Tsubouchi T."/>
            <person name="Morono Y."/>
            <person name="Uchiyama I."/>
            <person name="Ito T."/>
            <person name="Fujiyama A."/>
            <person name="Inagaki F."/>
            <person name="Takami H."/>
        </authorList>
    </citation>
    <scope>NUCLEOTIDE SEQUENCE</scope>
    <source>
        <strain evidence="2">Expedition CK06-06</strain>
    </source>
</reference>
<accession>X0UMA1</accession>
<proteinExistence type="predicted"/>
<dbReference type="Pfam" id="PF18823">
    <property type="entry name" value="InPase"/>
    <property type="match status" value="1"/>
</dbReference>
<organism evidence="2">
    <name type="scientific">marine sediment metagenome</name>
    <dbReference type="NCBI Taxonomy" id="412755"/>
    <lineage>
        <taxon>unclassified sequences</taxon>
        <taxon>metagenomes</taxon>
        <taxon>ecological metagenomes</taxon>
    </lineage>
</organism>
<dbReference type="InterPro" id="IPR027434">
    <property type="entry name" value="Homing_endonucl"/>
</dbReference>
<evidence type="ECO:0000313" key="2">
    <source>
        <dbReference type="EMBL" id="GAG06899.1"/>
    </source>
</evidence>